<feature type="chain" id="PRO_5046047598" evidence="1">
    <location>
        <begin position="24"/>
        <end position="317"/>
    </location>
</feature>
<accession>A0ABW4XZM5</accession>
<dbReference type="Gene3D" id="3.50.30.40">
    <property type="entry name" value="Ribonuclease E inhibitor RraA/RraA-like"/>
    <property type="match status" value="1"/>
</dbReference>
<dbReference type="EMBL" id="JBHUHU010000003">
    <property type="protein sequence ID" value="MFD2100704.1"/>
    <property type="molecule type" value="Genomic_DNA"/>
</dbReference>
<keyword evidence="1" id="KW-0732">Signal</keyword>
<evidence type="ECO:0000313" key="3">
    <source>
        <dbReference type="Proteomes" id="UP001597342"/>
    </source>
</evidence>
<comment type="caution">
    <text evidence="2">The sequence shown here is derived from an EMBL/GenBank/DDBJ whole genome shotgun (WGS) entry which is preliminary data.</text>
</comment>
<dbReference type="RefSeq" id="WP_379831404.1">
    <property type="nucleotide sequence ID" value="NZ_JBHUHU010000003.1"/>
</dbReference>
<dbReference type="SUPFAM" id="SSF89562">
    <property type="entry name" value="RraA-like"/>
    <property type="match status" value="1"/>
</dbReference>
<organism evidence="2 3">
    <name type="scientific">Flagellimonas iocasae</name>
    <dbReference type="NCBI Taxonomy" id="2055905"/>
    <lineage>
        <taxon>Bacteria</taxon>
        <taxon>Pseudomonadati</taxon>
        <taxon>Bacteroidota</taxon>
        <taxon>Flavobacteriia</taxon>
        <taxon>Flavobacteriales</taxon>
        <taxon>Flavobacteriaceae</taxon>
        <taxon>Flagellimonas</taxon>
    </lineage>
</organism>
<name>A0ABW4XZM5_9FLAO</name>
<dbReference type="Pfam" id="PF03737">
    <property type="entry name" value="RraA-like"/>
    <property type="match status" value="1"/>
</dbReference>
<keyword evidence="3" id="KW-1185">Reference proteome</keyword>
<evidence type="ECO:0000256" key="1">
    <source>
        <dbReference type="SAM" id="SignalP"/>
    </source>
</evidence>
<gene>
    <name evidence="2" type="ORF">ACFSJE_13025</name>
</gene>
<feature type="signal peptide" evidence="1">
    <location>
        <begin position="1"/>
        <end position="23"/>
    </location>
</feature>
<sequence>MKYIQVKMMALLICLMATVNSNAQRVASSPDYIKALTSEWEGERFDDGRPKVSDALLSRLKKIRIEEAWGYLRQRGFNNQYEGGWKIIHPEGVMTGRVVTAQYVPLRPDLKEYVKLQGAKEKRDTIGGSNSWPIEILVNGDVYVADGYGRIIDGTLIGSNLGNAIYANSKNGVVFDGGVRDLGGLLEIEGFNGWYRDEDPSYLQEQMLTTINAPIRIGRATVLPGDVVLANRHGTIFIPSHLVAQLVISSEVVALRDEFGFQRLREKTYTAGQIDTRWTDEIKADFLDWLKKYPDAKLPMTRKELNDYIQNSRYYQP</sequence>
<dbReference type="InterPro" id="IPR005493">
    <property type="entry name" value="RraA/RraA-like"/>
</dbReference>
<evidence type="ECO:0000313" key="2">
    <source>
        <dbReference type="EMBL" id="MFD2100704.1"/>
    </source>
</evidence>
<reference evidence="3" key="1">
    <citation type="journal article" date="2019" name="Int. J. Syst. Evol. Microbiol.">
        <title>The Global Catalogue of Microorganisms (GCM) 10K type strain sequencing project: providing services to taxonomists for standard genome sequencing and annotation.</title>
        <authorList>
            <consortium name="The Broad Institute Genomics Platform"/>
            <consortium name="The Broad Institute Genome Sequencing Center for Infectious Disease"/>
            <person name="Wu L."/>
            <person name="Ma J."/>
        </authorList>
    </citation>
    <scope>NUCLEOTIDE SEQUENCE [LARGE SCALE GENOMIC DNA]</scope>
    <source>
        <strain evidence="3">JCM 3389</strain>
    </source>
</reference>
<proteinExistence type="predicted"/>
<protein>
    <submittedName>
        <fullName evidence="2">RraA family protein</fullName>
    </submittedName>
</protein>
<dbReference type="InterPro" id="IPR036704">
    <property type="entry name" value="RraA/RraA-like_sf"/>
</dbReference>
<dbReference type="Proteomes" id="UP001597342">
    <property type="component" value="Unassembled WGS sequence"/>
</dbReference>